<organism evidence="5 6">
    <name type="scientific">Brevundimonas staleyi</name>
    <dbReference type="NCBI Taxonomy" id="74326"/>
    <lineage>
        <taxon>Bacteria</taxon>
        <taxon>Pseudomonadati</taxon>
        <taxon>Pseudomonadota</taxon>
        <taxon>Alphaproteobacteria</taxon>
        <taxon>Caulobacterales</taxon>
        <taxon>Caulobacteraceae</taxon>
        <taxon>Brevundimonas</taxon>
    </lineage>
</organism>
<comment type="cofactor">
    <cofactor evidence="1 4">
        <name>a divalent metal cation</name>
        <dbReference type="ChEBI" id="CHEBI:60240"/>
    </cofactor>
</comment>
<dbReference type="EC" id="3.6.1.9" evidence="4"/>
<dbReference type="EMBL" id="JBHSLF010000023">
    <property type="protein sequence ID" value="MFC5344644.1"/>
    <property type="molecule type" value="Genomic_DNA"/>
</dbReference>
<evidence type="ECO:0000313" key="6">
    <source>
        <dbReference type="Proteomes" id="UP001596152"/>
    </source>
</evidence>
<sequence length="195" mass="20942">MTTFRDRAELVLASASPRRIELLALIGITPDRIDPADIDETPLKDETPPRLAARLAITKAKTVAERSPEAVVLAADTVVAVGRRFLEKPADAAEAEKFLRLLSGRNHRVYTGVALATGETVRHRVVETRVAFKRLSDAEIADYVAGGDWKGKAGGYGIQGPAAAFVLKIVGSHPTVMGLPLPETLNLLTGAGWRK</sequence>
<dbReference type="Pfam" id="PF02545">
    <property type="entry name" value="Maf"/>
    <property type="match status" value="1"/>
</dbReference>
<comment type="catalytic activity">
    <reaction evidence="4">
        <text>dTTP + H2O = dTMP + diphosphate + H(+)</text>
        <dbReference type="Rhea" id="RHEA:28534"/>
        <dbReference type="ChEBI" id="CHEBI:15377"/>
        <dbReference type="ChEBI" id="CHEBI:15378"/>
        <dbReference type="ChEBI" id="CHEBI:33019"/>
        <dbReference type="ChEBI" id="CHEBI:37568"/>
        <dbReference type="ChEBI" id="CHEBI:63528"/>
        <dbReference type="EC" id="3.6.1.9"/>
    </reaction>
</comment>
<proteinExistence type="inferred from homology"/>
<feature type="site" description="Important for substrate specificity" evidence="4">
    <location>
        <position position="77"/>
    </location>
</feature>
<dbReference type="SUPFAM" id="SSF52972">
    <property type="entry name" value="ITPase-like"/>
    <property type="match status" value="1"/>
</dbReference>
<feature type="site" description="Important for substrate specificity" evidence="4">
    <location>
        <position position="18"/>
    </location>
</feature>
<comment type="similarity">
    <text evidence="4">Belongs to the Maf family. YhdE subfamily.</text>
</comment>
<dbReference type="Proteomes" id="UP001596152">
    <property type="component" value="Unassembled WGS sequence"/>
</dbReference>
<reference evidence="6" key="1">
    <citation type="journal article" date="2019" name="Int. J. Syst. Evol. Microbiol.">
        <title>The Global Catalogue of Microorganisms (GCM) 10K type strain sequencing project: providing services to taxonomists for standard genome sequencing and annotation.</title>
        <authorList>
            <consortium name="The Broad Institute Genomics Platform"/>
            <consortium name="The Broad Institute Genome Sequencing Center for Infectious Disease"/>
            <person name="Wu L."/>
            <person name="Ma J."/>
        </authorList>
    </citation>
    <scope>NUCLEOTIDE SEQUENCE [LARGE SCALE GENOMIC DNA]</scope>
    <source>
        <strain evidence="6">JCM 12125</strain>
    </source>
</reference>
<dbReference type="RefSeq" id="WP_374039052.1">
    <property type="nucleotide sequence ID" value="NZ_CP169082.1"/>
</dbReference>
<keyword evidence="6" id="KW-1185">Reference proteome</keyword>
<gene>
    <name evidence="5" type="ORF">ACFPIE_12025</name>
</gene>
<accession>A0ABW0FT65</accession>
<keyword evidence="2 4" id="KW-0378">Hydrolase</keyword>
<keyword evidence="3 4" id="KW-0546">Nucleotide metabolism</keyword>
<dbReference type="PIRSF" id="PIRSF006305">
    <property type="entry name" value="Maf"/>
    <property type="match status" value="1"/>
</dbReference>
<evidence type="ECO:0000256" key="3">
    <source>
        <dbReference type="ARBA" id="ARBA00023080"/>
    </source>
</evidence>
<protein>
    <recommendedName>
        <fullName evidence="4">dTTP/UTP pyrophosphatase</fullName>
        <shortName evidence="4">dTTPase/UTPase</shortName>
        <ecNumber evidence="4">3.6.1.9</ecNumber>
    </recommendedName>
    <alternativeName>
        <fullName evidence="4">Nucleoside triphosphate pyrophosphatase</fullName>
    </alternativeName>
    <alternativeName>
        <fullName evidence="4">Nucleotide pyrophosphatase</fullName>
        <shortName evidence="4">Nucleotide PPase</shortName>
    </alternativeName>
</protein>
<feature type="active site" description="Proton acceptor" evidence="4">
    <location>
        <position position="76"/>
    </location>
</feature>
<dbReference type="PANTHER" id="PTHR43213">
    <property type="entry name" value="BIFUNCTIONAL DTTP/UTP PYROPHOSPHATASE/METHYLTRANSFERASE PROTEIN-RELATED"/>
    <property type="match status" value="1"/>
</dbReference>
<comment type="function">
    <text evidence="4">Nucleoside triphosphate pyrophosphatase that hydrolyzes dTTP and UTP. May have a dual role in cell division arrest and in preventing the incorporation of modified nucleotides into cellular nucleic acids.</text>
</comment>
<dbReference type="NCBIfam" id="TIGR00172">
    <property type="entry name" value="maf"/>
    <property type="match status" value="1"/>
</dbReference>
<dbReference type="HAMAP" id="MF_00528">
    <property type="entry name" value="Maf"/>
    <property type="match status" value="1"/>
</dbReference>
<dbReference type="InterPro" id="IPR003697">
    <property type="entry name" value="Maf-like"/>
</dbReference>
<keyword evidence="4" id="KW-0963">Cytoplasm</keyword>
<comment type="caution">
    <text evidence="4">Lacks conserved residue(s) required for the propagation of feature annotation.</text>
</comment>
<comment type="caution">
    <text evidence="5">The sequence shown here is derived from an EMBL/GenBank/DDBJ whole genome shotgun (WGS) entry which is preliminary data.</text>
</comment>
<dbReference type="InterPro" id="IPR029001">
    <property type="entry name" value="ITPase-like_fam"/>
</dbReference>
<evidence type="ECO:0000256" key="4">
    <source>
        <dbReference type="HAMAP-Rule" id="MF_00528"/>
    </source>
</evidence>
<evidence type="ECO:0000313" key="5">
    <source>
        <dbReference type="EMBL" id="MFC5344644.1"/>
    </source>
</evidence>
<dbReference type="GO" id="GO:0016787">
    <property type="term" value="F:hydrolase activity"/>
    <property type="evidence" value="ECO:0007669"/>
    <property type="project" value="UniProtKB-KW"/>
</dbReference>
<name>A0ABW0FT65_9CAUL</name>
<dbReference type="Gene3D" id="3.90.950.10">
    <property type="match status" value="1"/>
</dbReference>
<feature type="site" description="Important for substrate specificity" evidence="4">
    <location>
        <position position="159"/>
    </location>
</feature>
<comment type="catalytic activity">
    <reaction evidence="4">
        <text>UTP + H2O = UMP + diphosphate + H(+)</text>
        <dbReference type="Rhea" id="RHEA:29395"/>
        <dbReference type="ChEBI" id="CHEBI:15377"/>
        <dbReference type="ChEBI" id="CHEBI:15378"/>
        <dbReference type="ChEBI" id="CHEBI:33019"/>
        <dbReference type="ChEBI" id="CHEBI:46398"/>
        <dbReference type="ChEBI" id="CHEBI:57865"/>
        <dbReference type="EC" id="3.6.1.9"/>
    </reaction>
</comment>
<dbReference type="CDD" id="cd00555">
    <property type="entry name" value="Maf"/>
    <property type="match status" value="1"/>
</dbReference>
<dbReference type="PANTHER" id="PTHR43213:SF5">
    <property type="entry name" value="BIFUNCTIONAL DTTP_UTP PYROPHOSPHATASE_METHYLTRANSFERASE PROTEIN-RELATED"/>
    <property type="match status" value="1"/>
</dbReference>
<evidence type="ECO:0000256" key="2">
    <source>
        <dbReference type="ARBA" id="ARBA00022801"/>
    </source>
</evidence>
<evidence type="ECO:0000256" key="1">
    <source>
        <dbReference type="ARBA" id="ARBA00001968"/>
    </source>
</evidence>
<comment type="subcellular location">
    <subcellularLocation>
        <location evidence="4">Cytoplasm</location>
    </subcellularLocation>
</comment>